<reference evidence="5" key="2">
    <citation type="submission" date="2016-01" db="EMBL/GenBank/DDBJ databases">
        <title>Draft Genome Sequence of Paenibacillus amylolyticus Heshi-A3 that Was Isolated from Fermented Rice Bran with Aging Salted Mackerel, Which Was Named Heshiko as Traditional Fermented Seafood in Japan.</title>
        <authorList>
            <person name="Akuzawa S."/>
            <person name="Nakagawa J."/>
            <person name="Kanekatsu T."/>
            <person name="Kubota E."/>
            <person name="Ohtake R."/>
            <person name="Suzuki T."/>
            <person name="Kanesaki Y."/>
        </authorList>
    </citation>
    <scope>NUCLEOTIDE SEQUENCE [LARGE SCALE GENOMIC DNA]</scope>
    <source>
        <strain evidence="5">Heshi-A3</strain>
    </source>
</reference>
<feature type="region of interest" description="Disordered" evidence="1">
    <location>
        <begin position="872"/>
        <end position="912"/>
    </location>
</feature>
<proteinExistence type="predicted"/>
<evidence type="ECO:0000259" key="3">
    <source>
        <dbReference type="PROSITE" id="PS51272"/>
    </source>
</evidence>
<feature type="compositionally biased region" description="Low complexity" evidence="1">
    <location>
        <begin position="898"/>
        <end position="911"/>
    </location>
</feature>
<evidence type="ECO:0000256" key="2">
    <source>
        <dbReference type="SAM" id="SignalP"/>
    </source>
</evidence>
<feature type="signal peptide" evidence="2">
    <location>
        <begin position="1"/>
        <end position="28"/>
    </location>
</feature>
<feature type="domain" description="SLH" evidence="3">
    <location>
        <begin position="1261"/>
        <end position="1324"/>
    </location>
</feature>
<dbReference type="PANTHER" id="PTHR43308">
    <property type="entry name" value="OUTER MEMBRANE PROTEIN ALPHA-RELATED"/>
    <property type="match status" value="1"/>
</dbReference>
<evidence type="ECO:0000256" key="1">
    <source>
        <dbReference type="SAM" id="MobiDB-lite"/>
    </source>
</evidence>
<dbReference type="Proteomes" id="UP000069697">
    <property type="component" value="Unassembled WGS sequence"/>
</dbReference>
<accession>A0A100VQW4</accession>
<dbReference type="RefSeq" id="WP_062836638.1">
    <property type="nucleotide sequence ID" value="NZ_BCNV01000005.1"/>
</dbReference>
<dbReference type="EMBL" id="BCNV01000005">
    <property type="protein sequence ID" value="GAS84194.1"/>
    <property type="molecule type" value="Genomic_DNA"/>
</dbReference>
<name>A0A100VQW4_PAEAM</name>
<comment type="caution">
    <text evidence="4">The sequence shown here is derived from an EMBL/GenBank/DDBJ whole genome shotgun (WGS) entry which is preliminary data.</text>
</comment>
<keyword evidence="2" id="KW-0732">Signal</keyword>
<protein>
    <submittedName>
        <fullName evidence="4">S-layer domain protein</fullName>
    </submittedName>
</protein>
<sequence length="1346" mass="151216">MNYRKLISCLLVAVLLLQVVSVGGVASADPFSPLDQLNLEREMYIESDESTTVTHVQNLLEQQDLITLPEDYEALNDNQKYEIARGMVLLLPLEFPYENNNQANYVFNLVYHLITLPKQTESSVLQYNITLVYSLLAEWSTYFPNVGKSDWTQAGNDYMSLMGADLSMFTSNLMFFNIIFMNSSDPTHFNSQLEFMVTKISESEYKELNRALDLSSMEASLDNLYGMYDFIQMNVIFNPNPNIQPFVFDMEKMSTIQNDTTKKSELAQWMIDHKPQNGYETVSQVQTAFDAFFNGDTPLTKYNELKKEADRGNSNDFIQDMIALLRDEQFITEPDFKMLSVKDQEDIAIYLLDIEPPTNAGYEKKEDVEFLVQVALKALEVTREIDGPNAIAALDEFYNKQAERVNHFKEPDPEGEYYRLINTYLTSSEMDKWMTKYRYAIRLKGKESISRVVKFTDTAVERTPYLNQALTEAEVLGSLEQFRSIQKDVEKYNSDYPESPLDAFPLDFAEMDTLTNEYKQQLADHMLSERPLGGYASFEEIQTAFNKFFPDDNDSDPLTALNAAKSNSNRDTMRVAMENPALGITLPASYDTLTPQVKEFIAGFLIQYAKGDFKNTDQVQYMIELGVLVQSLWDQNELTALENTLDAFAQKLKDASNYFNDQQANEFSTYGKDYLKRTNEIDKKVFAYRFLYSIAYEKLEGYYQGDIVEPMIVLYLFTESYQSIDKATKLIPMNQWLEDAMNVQIDAEPFFEKYEFDLTGALDVSKRAELSSEDQKELAEWMLTEQDSYEDVGNLQYVFNRFFTAPNVKGNDINNTLTGLDSTMEISFDDKLHWIDVASIQKTDFSGNKTVWVRHKAVSDELPGRAIKIVFTQNGDSNTDNGNGSTPNPGGNTGGGSSTTTPVTSTPAPTTKQEQIVVDVNGANGTNLTKTPITRTTETNGTIKDLVKMTEAIAKESVEKAKQLNMNTARIVIPDTKDAVSETRIELPKAAVKALNDGSLKLEISTENAIISVPTNSIAGFDQDLYFRVVPLKQESERKEVEERAKKEQLIQQIAPNTNVRVLARPVEIDTNMQSREVTLTLPLRDSLPTDPAARQQALDNLAIYIEHSDGTKELIQGKLVQLADNSEGIEFTVTKFSTFTLVVVDGLKASQSKHQPYIQGFGADFRPDAFVTRAQMAAMLARNLPTEVAAGSADSVSYKDISATHWATSEIQKAQSAGIMNGMSATQFAPEGSITRAQMAMIAYRWMQQQQAGTTTVNGTAVSFTDVSADLWAAEAIAYVQSAGLMVGYNDGTFKPNSKLTRAEAVKVLNVLFNREPLTGAVTPTFNDVPATHWAYADIEAAAQK</sequence>
<feature type="chain" id="PRO_5007089485" evidence="2">
    <location>
        <begin position="29"/>
        <end position="1346"/>
    </location>
</feature>
<dbReference type="PROSITE" id="PS51272">
    <property type="entry name" value="SLH"/>
    <property type="match status" value="2"/>
</dbReference>
<gene>
    <name evidence="4" type="ORF">PAHA3_4297</name>
</gene>
<reference evidence="4 5" key="1">
    <citation type="journal article" date="2016" name="Genome Announc.">
        <title>Draft Genome Sequence of Paenibacillus amylolyticus Heshi-A3, Isolated from Fermented Rice Bran in a Japanese Fermented Seafood Dish.</title>
        <authorList>
            <person name="Akuzawa S."/>
            <person name="Nagaoka J."/>
            <person name="Kanekatsu M."/>
            <person name="Kubota E."/>
            <person name="Ohtake R."/>
            <person name="Suzuki T."/>
            <person name="Kanesaki Y."/>
        </authorList>
    </citation>
    <scope>NUCLEOTIDE SEQUENCE [LARGE SCALE GENOMIC DNA]</scope>
    <source>
        <strain evidence="4 5">Heshi-A3</strain>
    </source>
</reference>
<feature type="domain" description="SLH" evidence="3">
    <location>
        <begin position="1195"/>
        <end position="1258"/>
    </location>
</feature>
<dbReference type="Pfam" id="PF00395">
    <property type="entry name" value="SLH"/>
    <property type="match status" value="3"/>
</dbReference>
<evidence type="ECO:0000313" key="4">
    <source>
        <dbReference type="EMBL" id="GAS84194.1"/>
    </source>
</evidence>
<dbReference type="InterPro" id="IPR051465">
    <property type="entry name" value="Cell_Envelope_Struct_Comp"/>
</dbReference>
<organism evidence="4 5">
    <name type="scientific">Paenibacillus amylolyticus</name>
    <dbReference type="NCBI Taxonomy" id="1451"/>
    <lineage>
        <taxon>Bacteria</taxon>
        <taxon>Bacillati</taxon>
        <taxon>Bacillota</taxon>
        <taxon>Bacilli</taxon>
        <taxon>Bacillales</taxon>
        <taxon>Paenibacillaceae</taxon>
        <taxon>Paenibacillus</taxon>
    </lineage>
</organism>
<dbReference type="InterPro" id="IPR001119">
    <property type="entry name" value="SLH_dom"/>
</dbReference>
<evidence type="ECO:0000313" key="5">
    <source>
        <dbReference type="Proteomes" id="UP000069697"/>
    </source>
</evidence>
<feature type="compositionally biased region" description="Low complexity" evidence="1">
    <location>
        <begin position="874"/>
        <end position="890"/>
    </location>
</feature>